<dbReference type="EMBL" id="UZAF01016390">
    <property type="protein sequence ID" value="VDO27098.1"/>
    <property type="molecule type" value="Genomic_DNA"/>
</dbReference>
<keyword evidence="2" id="KW-1185">Reference proteome</keyword>
<dbReference type="Proteomes" id="UP000268014">
    <property type="component" value="Unassembled WGS sequence"/>
</dbReference>
<dbReference type="SUPFAM" id="SSF57501">
    <property type="entry name" value="Cystine-knot cytokines"/>
    <property type="match status" value="1"/>
</dbReference>
<evidence type="ECO:0000313" key="3">
    <source>
        <dbReference type="WBParaSite" id="HPLM_0000579901-mRNA-1"/>
    </source>
</evidence>
<proteinExistence type="predicted"/>
<evidence type="ECO:0000313" key="1">
    <source>
        <dbReference type="EMBL" id="VDO27098.1"/>
    </source>
</evidence>
<dbReference type="Gene3D" id="2.10.90.10">
    <property type="entry name" value="Cystine-knot cytokines"/>
    <property type="match status" value="1"/>
</dbReference>
<reference evidence="1 2" key="2">
    <citation type="submission" date="2018-11" db="EMBL/GenBank/DDBJ databases">
        <authorList>
            <consortium name="Pathogen Informatics"/>
        </authorList>
    </citation>
    <scope>NUCLEOTIDE SEQUENCE [LARGE SCALE GENOMIC DNA]</scope>
    <source>
        <strain evidence="1 2">MHpl1</strain>
    </source>
</reference>
<dbReference type="WBParaSite" id="HPLM_0000579901-mRNA-1">
    <property type="protein sequence ID" value="HPLM_0000579901-mRNA-1"/>
    <property type="gene ID" value="HPLM_0000579901"/>
</dbReference>
<sequence length="144" mass="16549">MEPEYDIQDDDEFRPIMQKKSLDLPVPEAEHVCPVTIMKRHRPDFGHMGNGSFVEVQQDSEHSFEATFVECTNGHHRPSCHGIDTFTFSSECVTMYEWRSAHVRLPGSSVDFVPALIKIPIACQCRLIRKLQPFARRLFTLITS</sequence>
<name>A0A0N4W6U0_HAEPC</name>
<protein>
    <submittedName>
        <fullName evidence="3">NGF domain-containing protein</fullName>
    </submittedName>
</protein>
<reference evidence="3" key="1">
    <citation type="submission" date="2017-02" db="UniProtKB">
        <authorList>
            <consortium name="WormBaseParasite"/>
        </authorList>
    </citation>
    <scope>IDENTIFICATION</scope>
</reference>
<gene>
    <name evidence="1" type="ORF">HPLM_LOCUS5791</name>
</gene>
<dbReference type="InterPro" id="IPR029034">
    <property type="entry name" value="Cystine-knot_cytokine"/>
</dbReference>
<organism evidence="3">
    <name type="scientific">Haemonchus placei</name>
    <name type="common">Barber's pole worm</name>
    <dbReference type="NCBI Taxonomy" id="6290"/>
    <lineage>
        <taxon>Eukaryota</taxon>
        <taxon>Metazoa</taxon>
        <taxon>Ecdysozoa</taxon>
        <taxon>Nematoda</taxon>
        <taxon>Chromadorea</taxon>
        <taxon>Rhabditida</taxon>
        <taxon>Rhabditina</taxon>
        <taxon>Rhabditomorpha</taxon>
        <taxon>Strongyloidea</taxon>
        <taxon>Trichostrongylidae</taxon>
        <taxon>Haemonchus</taxon>
    </lineage>
</organism>
<accession>A0A0N4W6U0</accession>
<dbReference type="OrthoDB" id="5786576at2759"/>
<evidence type="ECO:0000313" key="2">
    <source>
        <dbReference type="Proteomes" id="UP000268014"/>
    </source>
</evidence>
<dbReference type="OMA" id="HRPQYGH"/>
<dbReference type="AlphaFoldDB" id="A0A0N4W6U0"/>